<organism evidence="1 2">
    <name type="scientific">Eretmocerus hayati</name>
    <dbReference type="NCBI Taxonomy" id="131215"/>
    <lineage>
        <taxon>Eukaryota</taxon>
        <taxon>Metazoa</taxon>
        <taxon>Ecdysozoa</taxon>
        <taxon>Arthropoda</taxon>
        <taxon>Hexapoda</taxon>
        <taxon>Insecta</taxon>
        <taxon>Pterygota</taxon>
        <taxon>Neoptera</taxon>
        <taxon>Endopterygota</taxon>
        <taxon>Hymenoptera</taxon>
        <taxon>Apocrita</taxon>
        <taxon>Proctotrupomorpha</taxon>
        <taxon>Chalcidoidea</taxon>
        <taxon>Aphelinidae</taxon>
        <taxon>Aphelininae</taxon>
        <taxon>Eretmocerus</taxon>
    </lineage>
</organism>
<accession>A0ACC2PT58</accession>
<dbReference type="Proteomes" id="UP001239111">
    <property type="component" value="Chromosome 1"/>
</dbReference>
<sequence length="199" mass="23387">MSKMIDKMLKETIPNSKSDMEDNQDFIEKTKNLQIPEGYVMLKIDATSLYTNVGTHLVVRSVGRRFDKNLSSIIKKGEDRTDKWNQNNVVYKISCKDCDATYVGESKRSAKVRVKEHLGYTKGIDEKYVINKHIKMNTHEFDLEYVDILDVEKNWYRRILSEMIHIKSQRNPMNVKEDTHNLHKSYAPPLRKMKKETES</sequence>
<protein>
    <submittedName>
        <fullName evidence="1">Uncharacterized protein</fullName>
    </submittedName>
</protein>
<evidence type="ECO:0000313" key="1">
    <source>
        <dbReference type="EMBL" id="KAJ8685789.1"/>
    </source>
</evidence>
<name>A0ACC2PT58_9HYME</name>
<evidence type="ECO:0000313" key="2">
    <source>
        <dbReference type="Proteomes" id="UP001239111"/>
    </source>
</evidence>
<comment type="caution">
    <text evidence="1">The sequence shown here is derived from an EMBL/GenBank/DDBJ whole genome shotgun (WGS) entry which is preliminary data.</text>
</comment>
<reference evidence="1" key="1">
    <citation type="submission" date="2023-04" db="EMBL/GenBank/DDBJ databases">
        <title>A chromosome-level genome assembly of the parasitoid wasp Eretmocerus hayati.</title>
        <authorList>
            <person name="Zhong Y."/>
            <person name="Liu S."/>
            <person name="Liu Y."/>
        </authorList>
    </citation>
    <scope>NUCLEOTIDE SEQUENCE</scope>
    <source>
        <strain evidence="1">ZJU_SS_LIU_2023</strain>
    </source>
</reference>
<gene>
    <name evidence="1" type="ORF">QAD02_021582</name>
</gene>
<proteinExistence type="predicted"/>
<dbReference type="EMBL" id="CM056741">
    <property type="protein sequence ID" value="KAJ8685789.1"/>
    <property type="molecule type" value="Genomic_DNA"/>
</dbReference>
<keyword evidence="2" id="KW-1185">Reference proteome</keyword>